<evidence type="ECO:0000313" key="7">
    <source>
        <dbReference type="EMBL" id="KAL1487678.1"/>
    </source>
</evidence>
<dbReference type="EC" id="3.6.1.23" evidence="3"/>
<dbReference type="PANTHER" id="PTHR11241">
    <property type="entry name" value="DEOXYURIDINE 5'-TRIPHOSPHATE NUCLEOTIDOHYDROLASE"/>
    <property type="match status" value="1"/>
</dbReference>
<dbReference type="Gene3D" id="2.70.40.10">
    <property type="match status" value="1"/>
</dbReference>
<dbReference type="AlphaFoldDB" id="A0ABD1DZE0"/>
<evidence type="ECO:0000256" key="5">
    <source>
        <dbReference type="ARBA" id="ARBA00023080"/>
    </source>
</evidence>
<dbReference type="EMBL" id="JBDJPC010000021">
    <property type="protein sequence ID" value="KAL1487678.1"/>
    <property type="molecule type" value="Genomic_DNA"/>
</dbReference>
<organism evidence="7 8">
    <name type="scientific">Hypothenemus hampei</name>
    <name type="common">Coffee berry borer</name>
    <dbReference type="NCBI Taxonomy" id="57062"/>
    <lineage>
        <taxon>Eukaryota</taxon>
        <taxon>Metazoa</taxon>
        <taxon>Ecdysozoa</taxon>
        <taxon>Arthropoda</taxon>
        <taxon>Hexapoda</taxon>
        <taxon>Insecta</taxon>
        <taxon>Pterygota</taxon>
        <taxon>Neoptera</taxon>
        <taxon>Endopterygota</taxon>
        <taxon>Coleoptera</taxon>
        <taxon>Polyphaga</taxon>
        <taxon>Cucujiformia</taxon>
        <taxon>Curculionidae</taxon>
        <taxon>Scolytinae</taxon>
        <taxon>Hypothenemus</taxon>
    </lineage>
</organism>
<evidence type="ECO:0000256" key="3">
    <source>
        <dbReference type="ARBA" id="ARBA00012379"/>
    </source>
</evidence>
<dbReference type="CDD" id="cd07557">
    <property type="entry name" value="trimeric_dUTPase"/>
    <property type="match status" value="1"/>
</dbReference>
<keyword evidence="8" id="KW-1185">Reference proteome</keyword>
<feature type="domain" description="dUTPase-like" evidence="6">
    <location>
        <begin position="296"/>
        <end position="422"/>
    </location>
</feature>
<dbReference type="Pfam" id="PF00692">
    <property type="entry name" value="dUTPase"/>
    <property type="match status" value="1"/>
</dbReference>
<reference evidence="7 8" key="1">
    <citation type="submission" date="2024-05" db="EMBL/GenBank/DDBJ databases">
        <title>Genetic variation in Jamaican populations of the coffee berry borer (Hypothenemus hampei).</title>
        <authorList>
            <person name="Errbii M."/>
            <person name="Myrie A."/>
        </authorList>
    </citation>
    <scope>NUCLEOTIDE SEQUENCE [LARGE SCALE GENOMIC DNA]</scope>
    <source>
        <strain evidence="7">JA-Hopewell-2020-01-JO</strain>
        <tissue evidence="7">Whole body</tissue>
    </source>
</reference>
<evidence type="ECO:0000256" key="1">
    <source>
        <dbReference type="ARBA" id="ARBA00005142"/>
    </source>
</evidence>
<gene>
    <name evidence="7" type="ORF">ABEB36_015655</name>
</gene>
<evidence type="ECO:0000313" key="8">
    <source>
        <dbReference type="Proteomes" id="UP001566132"/>
    </source>
</evidence>
<proteinExistence type="inferred from homology"/>
<accession>A0ABD1DZE0</accession>
<dbReference type="GO" id="GO:0009117">
    <property type="term" value="P:nucleotide metabolic process"/>
    <property type="evidence" value="ECO:0007669"/>
    <property type="project" value="UniProtKB-KW"/>
</dbReference>
<dbReference type="GO" id="GO:0004170">
    <property type="term" value="F:dUTP diphosphatase activity"/>
    <property type="evidence" value="ECO:0007669"/>
    <property type="project" value="UniProtKB-EC"/>
</dbReference>
<protein>
    <recommendedName>
        <fullName evidence="3">dUTP diphosphatase</fullName>
        <ecNumber evidence="3">3.6.1.23</ecNumber>
    </recommendedName>
</protein>
<comment type="similarity">
    <text evidence="2">Belongs to the dUTPase family.</text>
</comment>
<sequence>MVSGSIFSFSWKRGPGWSYDRAPSLIWLVIKRSTPPYNPHPAFLHPQKLYPRVSGSIFSFSWKRGPGWSYDRAPSLIWLVIKRSTPPYNPQPAFLNPQKPYPRVSGSIFSFSWKRGPGWSDDRAPSLIWTQYFALDGVACLGKTSILRQLKDLGLKVNLGDFAEHQEEDHRLLEKKNDTFIDLAYQSFLFGKVIDGGIHDRCPITNTLFCLIFRHINNTNFNEDAKCNIISELNWFCEKLLQTDFRNLQEIIYVHVQNFVFRYFAAQMKFPIVKVETVTLEDVLPALIPFISKASYINAPLKSKEYDAGIDLSTDNKFQILPYSKKVITFAEKVNIEPGYTGLLTLRSSISKKLIANTGIIDSGFFEKLQCHVFNASSELVSLHKGQRVAQIVIVPFANNIVSTQNLSNGFRRYNQFSGSSGE</sequence>
<dbReference type="InterPro" id="IPR036157">
    <property type="entry name" value="dUTPase-like_sf"/>
</dbReference>
<keyword evidence="5" id="KW-0546">Nucleotide metabolism</keyword>
<name>A0ABD1DZE0_HYPHA</name>
<dbReference type="PANTHER" id="PTHR11241:SF0">
    <property type="entry name" value="DEOXYURIDINE 5'-TRIPHOSPHATE NUCLEOTIDOHYDROLASE"/>
    <property type="match status" value="1"/>
</dbReference>
<evidence type="ECO:0000259" key="6">
    <source>
        <dbReference type="Pfam" id="PF00692"/>
    </source>
</evidence>
<comment type="caution">
    <text evidence="7">The sequence shown here is derived from an EMBL/GenBank/DDBJ whole genome shotgun (WGS) entry which is preliminary data.</text>
</comment>
<dbReference type="InterPro" id="IPR008181">
    <property type="entry name" value="dUTPase"/>
</dbReference>
<dbReference type="SUPFAM" id="SSF51283">
    <property type="entry name" value="dUTPase-like"/>
    <property type="match status" value="1"/>
</dbReference>
<dbReference type="InterPro" id="IPR029054">
    <property type="entry name" value="dUTPase-like"/>
</dbReference>
<dbReference type="InterPro" id="IPR033704">
    <property type="entry name" value="dUTPase_trimeric"/>
</dbReference>
<dbReference type="Proteomes" id="UP001566132">
    <property type="component" value="Unassembled WGS sequence"/>
</dbReference>
<keyword evidence="4" id="KW-0378">Hydrolase</keyword>
<evidence type="ECO:0000256" key="4">
    <source>
        <dbReference type="ARBA" id="ARBA00022801"/>
    </source>
</evidence>
<evidence type="ECO:0000256" key="2">
    <source>
        <dbReference type="ARBA" id="ARBA00006581"/>
    </source>
</evidence>
<comment type="pathway">
    <text evidence="1">Pyrimidine metabolism; dUMP biosynthesis; dUMP from dCTP (dUTP route): step 2/2.</text>
</comment>